<name>A0ACB6Z8E9_THEGA</name>
<evidence type="ECO:0000313" key="1">
    <source>
        <dbReference type="EMBL" id="KAF9645563.1"/>
    </source>
</evidence>
<gene>
    <name evidence="1" type="ORF">BDM02DRAFT_3101148</name>
</gene>
<comment type="caution">
    <text evidence="1">The sequence shown here is derived from an EMBL/GenBank/DDBJ whole genome shotgun (WGS) entry which is preliminary data.</text>
</comment>
<evidence type="ECO:0000313" key="2">
    <source>
        <dbReference type="Proteomes" id="UP000886501"/>
    </source>
</evidence>
<dbReference type="EMBL" id="MU118086">
    <property type="protein sequence ID" value="KAF9645563.1"/>
    <property type="molecule type" value="Genomic_DNA"/>
</dbReference>
<organism evidence="1 2">
    <name type="scientific">Thelephora ganbajun</name>
    <name type="common">Ganba fungus</name>
    <dbReference type="NCBI Taxonomy" id="370292"/>
    <lineage>
        <taxon>Eukaryota</taxon>
        <taxon>Fungi</taxon>
        <taxon>Dikarya</taxon>
        <taxon>Basidiomycota</taxon>
        <taxon>Agaricomycotina</taxon>
        <taxon>Agaricomycetes</taxon>
        <taxon>Thelephorales</taxon>
        <taxon>Thelephoraceae</taxon>
        <taxon>Thelephora</taxon>
    </lineage>
</organism>
<reference evidence="1" key="1">
    <citation type="submission" date="2019-10" db="EMBL/GenBank/DDBJ databases">
        <authorList>
            <consortium name="DOE Joint Genome Institute"/>
            <person name="Kuo A."/>
            <person name="Miyauchi S."/>
            <person name="Kiss E."/>
            <person name="Drula E."/>
            <person name="Kohler A."/>
            <person name="Sanchez-Garcia M."/>
            <person name="Andreopoulos B."/>
            <person name="Barry K.W."/>
            <person name="Bonito G."/>
            <person name="Buee M."/>
            <person name="Carver A."/>
            <person name="Chen C."/>
            <person name="Cichocki N."/>
            <person name="Clum A."/>
            <person name="Culley D."/>
            <person name="Crous P.W."/>
            <person name="Fauchery L."/>
            <person name="Girlanda M."/>
            <person name="Hayes R."/>
            <person name="Keri Z."/>
            <person name="Labutti K."/>
            <person name="Lipzen A."/>
            <person name="Lombard V."/>
            <person name="Magnuson J."/>
            <person name="Maillard F."/>
            <person name="Morin E."/>
            <person name="Murat C."/>
            <person name="Nolan M."/>
            <person name="Ohm R."/>
            <person name="Pangilinan J."/>
            <person name="Pereira M."/>
            <person name="Perotto S."/>
            <person name="Peter M."/>
            <person name="Riley R."/>
            <person name="Sitrit Y."/>
            <person name="Stielow B."/>
            <person name="Szollosi G."/>
            <person name="Zifcakova L."/>
            <person name="Stursova M."/>
            <person name="Spatafora J.W."/>
            <person name="Tedersoo L."/>
            <person name="Vaario L.-M."/>
            <person name="Yamada A."/>
            <person name="Yan M."/>
            <person name="Wang P."/>
            <person name="Xu J."/>
            <person name="Bruns T."/>
            <person name="Baldrian P."/>
            <person name="Vilgalys R."/>
            <person name="Henrissat B."/>
            <person name="Grigoriev I.V."/>
            <person name="Hibbett D."/>
            <person name="Nagy L.G."/>
            <person name="Martin F.M."/>
        </authorList>
    </citation>
    <scope>NUCLEOTIDE SEQUENCE</scope>
    <source>
        <strain evidence="1">P2</strain>
    </source>
</reference>
<keyword evidence="2" id="KW-1185">Reference proteome</keyword>
<protein>
    <submittedName>
        <fullName evidence="1">Kinase-like protein</fullName>
    </submittedName>
</protein>
<proteinExistence type="predicted"/>
<feature type="non-terminal residue" evidence="1">
    <location>
        <position position="1"/>
    </location>
</feature>
<reference evidence="1" key="2">
    <citation type="journal article" date="2020" name="Nat. Commun.">
        <title>Large-scale genome sequencing of mycorrhizal fungi provides insights into the early evolution of symbiotic traits.</title>
        <authorList>
            <person name="Miyauchi S."/>
            <person name="Kiss E."/>
            <person name="Kuo A."/>
            <person name="Drula E."/>
            <person name="Kohler A."/>
            <person name="Sanchez-Garcia M."/>
            <person name="Morin E."/>
            <person name="Andreopoulos B."/>
            <person name="Barry K.W."/>
            <person name="Bonito G."/>
            <person name="Buee M."/>
            <person name="Carver A."/>
            <person name="Chen C."/>
            <person name="Cichocki N."/>
            <person name="Clum A."/>
            <person name="Culley D."/>
            <person name="Crous P.W."/>
            <person name="Fauchery L."/>
            <person name="Girlanda M."/>
            <person name="Hayes R.D."/>
            <person name="Keri Z."/>
            <person name="LaButti K."/>
            <person name="Lipzen A."/>
            <person name="Lombard V."/>
            <person name="Magnuson J."/>
            <person name="Maillard F."/>
            <person name="Murat C."/>
            <person name="Nolan M."/>
            <person name="Ohm R.A."/>
            <person name="Pangilinan J."/>
            <person name="Pereira M.F."/>
            <person name="Perotto S."/>
            <person name="Peter M."/>
            <person name="Pfister S."/>
            <person name="Riley R."/>
            <person name="Sitrit Y."/>
            <person name="Stielow J.B."/>
            <person name="Szollosi G."/>
            <person name="Zifcakova L."/>
            <person name="Stursova M."/>
            <person name="Spatafora J.W."/>
            <person name="Tedersoo L."/>
            <person name="Vaario L.M."/>
            <person name="Yamada A."/>
            <person name="Yan M."/>
            <person name="Wang P."/>
            <person name="Xu J."/>
            <person name="Bruns T."/>
            <person name="Baldrian P."/>
            <person name="Vilgalys R."/>
            <person name="Dunand C."/>
            <person name="Henrissat B."/>
            <person name="Grigoriev I.V."/>
            <person name="Hibbett D."/>
            <person name="Nagy L.G."/>
            <person name="Martin F.M."/>
        </authorList>
    </citation>
    <scope>NUCLEOTIDE SEQUENCE</scope>
    <source>
        <strain evidence="1">P2</strain>
    </source>
</reference>
<sequence length="186" mass="20186">KWLNHLNMVPTLGAGSDIAELCTVSSWIPDGSLLQYLNKYPGANRVSIVIGVADGLSYLHSNDVVRGDLGGRGIPRISDLGISSVTFDPISNNAPTAWCSHSLRWAAPEISEAPLNSEHECLTEMSGVYPFGVVIFTGKLPFPDDLDPNVQLMAMKDKRPPKLADASKLGLLLAAWKLIEDCWSKK</sequence>
<dbReference type="Proteomes" id="UP000886501">
    <property type="component" value="Unassembled WGS sequence"/>
</dbReference>
<accession>A0ACB6Z8E9</accession>